<feature type="region of interest" description="Disordered" evidence="1">
    <location>
        <begin position="111"/>
        <end position="163"/>
    </location>
</feature>
<evidence type="ECO:0000313" key="3">
    <source>
        <dbReference type="Proteomes" id="UP001221757"/>
    </source>
</evidence>
<evidence type="ECO:0000256" key="1">
    <source>
        <dbReference type="SAM" id="MobiDB-lite"/>
    </source>
</evidence>
<feature type="compositionally biased region" description="Basic and acidic residues" evidence="1">
    <location>
        <begin position="143"/>
        <end position="163"/>
    </location>
</feature>
<accession>A0AAD7CV88</accession>
<keyword evidence="3" id="KW-1185">Reference proteome</keyword>
<dbReference type="AlphaFoldDB" id="A0AAD7CV88"/>
<protein>
    <submittedName>
        <fullName evidence="2">Uncharacterized protein</fullName>
    </submittedName>
</protein>
<dbReference type="EMBL" id="JARKIE010000221">
    <property type="protein sequence ID" value="KAJ7664742.1"/>
    <property type="molecule type" value="Genomic_DNA"/>
</dbReference>
<feature type="compositionally biased region" description="Basic and acidic residues" evidence="1">
    <location>
        <begin position="62"/>
        <end position="73"/>
    </location>
</feature>
<evidence type="ECO:0000313" key="2">
    <source>
        <dbReference type="EMBL" id="KAJ7664742.1"/>
    </source>
</evidence>
<organism evidence="2 3">
    <name type="scientific">Mycena rosella</name>
    <name type="common">Pink bonnet</name>
    <name type="synonym">Agaricus rosellus</name>
    <dbReference type="NCBI Taxonomy" id="1033263"/>
    <lineage>
        <taxon>Eukaryota</taxon>
        <taxon>Fungi</taxon>
        <taxon>Dikarya</taxon>
        <taxon>Basidiomycota</taxon>
        <taxon>Agaricomycotina</taxon>
        <taxon>Agaricomycetes</taxon>
        <taxon>Agaricomycetidae</taxon>
        <taxon>Agaricales</taxon>
        <taxon>Marasmiineae</taxon>
        <taxon>Mycenaceae</taxon>
        <taxon>Mycena</taxon>
    </lineage>
</organism>
<proteinExistence type="predicted"/>
<gene>
    <name evidence="2" type="ORF">B0H17DRAFT_1143594</name>
</gene>
<reference evidence="2" key="1">
    <citation type="submission" date="2023-03" db="EMBL/GenBank/DDBJ databases">
        <title>Massive genome expansion in bonnet fungi (Mycena s.s.) driven by repeated elements and novel gene families across ecological guilds.</title>
        <authorList>
            <consortium name="Lawrence Berkeley National Laboratory"/>
            <person name="Harder C.B."/>
            <person name="Miyauchi S."/>
            <person name="Viragh M."/>
            <person name="Kuo A."/>
            <person name="Thoen E."/>
            <person name="Andreopoulos B."/>
            <person name="Lu D."/>
            <person name="Skrede I."/>
            <person name="Drula E."/>
            <person name="Henrissat B."/>
            <person name="Morin E."/>
            <person name="Kohler A."/>
            <person name="Barry K."/>
            <person name="LaButti K."/>
            <person name="Morin E."/>
            <person name="Salamov A."/>
            <person name="Lipzen A."/>
            <person name="Mereny Z."/>
            <person name="Hegedus B."/>
            <person name="Baldrian P."/>
            <person name="Stursova M."/>
            <person name="Weitz H."/>
            <person name="Taylor A."/>
            <person name="Grigoriev I.V."/>
            <person name="Nagy L.G."/>
            <person name="Martin F."/>
            <person name="Kauserud H."/>
        </authorList>
    </citation>
    <scope>NUCLEOTIDE SEQUENCE</scope>
    <source>
        <strain evidence="2">CBHHK067</strain>
    </source>
</reference>
<feature type="region of interest" description="Disordered" evidence="1">
    <location>
        <begin position="54"/>
        <end position="73"/>
    </location>
</feature>
<comment type="caution">
    <text evidence="2">The sequence shown here is derived from an EMBL/GenBank/DDBJ whole genome shotgun (WGS) entry which is preliminary data.</text>
</comment>
<sequence length="163" mass="18905">MPTPHHHMHKPAIWIPRNRIRLALAHNIQLHNPQHRRHELEVELFACLDPLDEEPEDEHAEGEEHRACADRDEVGGAHRVVQERIDVAFERREVKGGDDDVLRRAAVRYVEEDERGGGRDELQDDHNHDERPYQEIVPLRNVGAERDEVHHPAEDRDGGQQGV</sequence>
<feature type="compositionally biased region" description="Basic and acidic residues" evidence="1">
    <location>
        <begin position="115"/>
        <end position="133"/>
    </location>
</feature>
<name>A0AAD7CV88_MYCRO</name>
<dbReference type="Proteomes" id="UP001221757">
    <property type="component" value="Unassembled WGS sequence"/>
</dbReference>